<keyword evidence="3" id="KW-1185">Reference proteome</keyword>
<feature type="transmembrane region" description="Helical" evidence="1">
    <location>
        <begin position="159"/>
        <end position="176"/>
    </location>
</feature>
<evidence type="ECO:0000256" key="1">
    <source>
        <dbReference type="SAM" id="Phobius"/>
    </source>
</evidence>
<feature type="transmembrane region" description="Helical" evidence="1">
    <location>
        <begin position="126"/>
        <end position="147"/>
    </location>
</feature>
<dbReference type="PANTHER" id="PTHR31061:SF24">
    <property type="entry name" value="LD22376P"/>
    <property type="match status" value="1"/>
</dbReference>
<gene>
    <name evidence="2" type="ORF">COMA1_30083</name>
</gene>
<dbReference type="PANTHER" id="PTHR31061">
    <property type="entry name" value="LD22376P"/>
    <property type="match status" value="1"/>
</dbReference>
<evidence type="ECO:0000313" key="3">
    <source>
        <dbReference type="Proteomes" id="UP000199032"/>
    </source>
</evidence>
<reference evidence="2 3" key="1">
    <citation type="submission" date="2015-10" db="EMBL/GenBank/DDBJ databases">
        <authorList>
            <person name="Gilbert D.G."/>
        </authorList>
    </citation>
    <scope>NUCLEOTIDE SEQUENCE [LARGE SCALE GENOMIC DNA]</scope>
    <source>
        <strain evidence="2">COMA1</strain>
    </source>
</reference>
<keyword evidence="1" id="KW-1133">Transmembrane helix</keyword>
<proteinExistence type="predicted"/>
<protein>
    <recommendedName>
        <fullName evidence="4">DUF5009 domain-containing protein</fullName>
    </recommendedName>
</protein>
<feature type="transmembrane region" description="Helical" evidence="1">
    <location>
        <begin position="328"/>
        <end position="347"/>
    </location>
</feature>
<dbReference type="EMBL" id="CZQA01000009">
    <property type="protein sequence ID" value="CUS36493.1"/>
    <property type="molecule type" value="Genomic_DNA"/>
</dbReference>
<organism evidence="2 3">
    <name type="scientific">Candidatus Nitrospira nitrosa</name>
    <dbReference type="NCBI Taxonomy" id="1742972"/>
    <lineage>
        <taxon>Bacteria</taxon>
        <taxon>Pseudomonadati</taxon>
        <taxon>Nitrospirota</taxon>
        <taxon>Nitrospiria</taxon>
        <taxon>Nitrospirales</taxon>
        <taxon>Nitrospiraceae</taxon>
        <taxon>Nitrospira</taxon>
    </lineage>
</organism>
<dbReference type="AlphaFoldDB" id="A0A0S4LIK4"/>
<keyword evidence="1" id="KW-0472">Membrane</keyword>
<feature type="transmembrane region" description="Helical" evidence="1">
    <location>
        <begin position="183"/>
        <end position="202"/>
    </location>
</feature>
<feature type="transmembrane region" description="Helical" evidence="1">
    <location>
        <begin position="403"/>
        <end position="421"/>
    </location>
</feature>
<accession>A0A0S4LIK4</accession>
<feature type="transmembrane region" description="Helical" evidence="1">
    <location>
        <begin position="296"/>
        <end position="316"/>
    </location>
</feature>
<feature type="transmembrane region" description="Helical" evidence="1">
    <location>
        <begin position="264"/>
        <end position="284"/>
    </location>
</feature>
<feature type="transmembrane region" description="Helical" evidence="1">
    <location>
        <begin position="359"/>
        <end position="383"/>
    </location>
</feature>
<sequence>MQGGVDRTEPMGQTILTNALNPQHNAESTIAESKITVPAHRLASIDAYRGFVMFLLLAEAFQLCNVAEAVPESSLWRFLCQQQSHAEWVGAHLHDLIMPSFCFLVGVSLPFSLARRTAQGAMRRDLWRHAVIRALLLIGLGLAIAALHARQMIVYPFDWILPQIGLAYPALFWLALRRSRTAWGAVIIIVLVCWLVFALYPIPDHDFDYERVGVSQLWLQEHGLSGFEAHWQKNSNVAWAFDVWLLNLYPRADPFVGFPKGMTTLNFVPTLATMILGLIAGRLLQSDSSPWSKFRWLVLAGAVGLASGWGLSLTGLCPLVKAIWTPSWILFSGGWCFLLLSCSFLLVDWWGYTRLAFPFTVIGMNAIAAYLLGQIHSNVAFNALRRLVGRTLFTFLGDPYEPLVYGLVIVAGYWVALYVLYQRHIFLRV</sequence>
<keyword evidence="1" id="KW-0812">Transmembrane</keyword>
<dbReference type="STRING" id="1742972.COMA1_30083"/>
<name>A0A0S4LIK4_9BACT</name>
<evidence type="ECO:0008006" key="4">
    <source>
        <dbReference type="Google" id="ProtNLM"/>
    </source>
</evidence>
<evidence type="ECO:0000313" key="2">
    <source>
        <dbReference type="EMBL" id="CUS36493.1"/>
    </source>
</evidence>
<dbReference type="Proteomes" id="UP000199032">
    <property type="component" value="Unassembled WGS sequence"/>
</dbReference>